<dbReference type="Proteomes" id="UP000053236">
    <property type="component" value="Unassembled WGS sequence"/>
</dbReference>
<organism evidence="1">
    <name type="scientific">Phytophthora nicotianae</name>
    <name type="common">Potato buckeye rot agent</name>
    <name type="synonym">Phytophthora parasitica</name>
    <dbReference type="NCBI Taxonomy" id="4792"/>
    <lineage>
        <taxon>Eukaryota</taxon>
        <taxon>Sar</taxon>
        <taxon>Stramenopiles</taxon>
        <taxon>Oomycota</taxon>
        <taxon>Peronosporomycetes</taxon>
        <taxon>Peronosporales</taxon>
        <taxon>Peronosporaceae</taxon>
        <taxon>Phytophthora</taxon>
    </lineage>
</organism>
<reference evidence="1" key="1">
    <citation type="submission" date="2013-11" db="EMBL/GenBank/DDBJ databases">
        <title>The Genome Sequence of Phytophthora parasitica CJ02B3.</title>
        <authorList>
            <consortium name="The Broad Institute Genomics Platform"/>
            <person name="Russ C."/>
            <person name="Tyler B."/>
            <person name="Panabieres F."/>
            <person name="Shan W."/>
            <person name="Tripathy S."/>
            <person name="Grunwald N."/>
            <person name="Machado M."/>
            <person name="Johnson C.S."/>
            <person name="Arredondo F."/>
            <person name="Hong C."/>
            <person name="Coffey M."/>
            <person name="Young S.K."/>
            <person name="Zeng Q."/>
            <person name="Gargeya S."/>
            <person name="Fitzgerald M."/>
            <person name="Abouelleil A."/>
            <person name="Alvarado L."/>
            <person name="Chapman S.B."/>
            <person name="Gainer-Dewar J."/>
            <person name="Goldberg J."/>
            <person name="Griggs A."/>
            <person name="Gujja S."/>
            <person name="Hansen M."/>
            <person name="Howarth C."/>
            <person name="Imamovic A."/>
            <person name="Ireland A."/>
            <person name="Larimer J."/>
            <person name="McCowan C."/>
            <person name="Murphy C."/>
            <person name="Pearson M."/>
            <person name="Poon T.W."/>
            <person name="Priest M."/>
            <person name="Roberts A."/>
            <person name="Saif S."/>
            <person name="Shea T."/>
            <person name="Sykes S."/>
            <person name="Wortman J."/>
            <person name="Nusbaum C."/>
            <person name="Birren B."/>
        </authorList>
    </citation>
    <scope>NUCLEOTIDE SEQUENCE [LARGE SCALE GENOMIC DNA]</scope>
    <source>
        <strain evidence="1">CJ02B3</strain>
    </source>
</reference>
<name>W2G3N2_PHYNI</name>
<gene>
    <name evidence="1" type="ORF">L915_16143</name>
</gene>
<protein>
    <submittedName>
        <fullName evidence="1">Uncharacterized protein</fullName>
    </submittedName>
</protein>
<dbReference type="EMBL" id="KI688357">
    <property type="protein sequence ID" value="ETK77612.1"/>
    <property type="molecule type" value="Genomic_DNA"/>
</dbReference>
<sequence>MVFIWFITSNDMEAIDAQKALDSLPVSVGHKATARGAPSYTRLVPYQLGFLTDDSVLSFASGNYYQLSGDAAEALLPNCPVLAKSTR</sequence>
<evidence type="ECO:0000313" key="1">
    <source>
        <dbReference type="EMBL" id="ETK77612.1"/>
    </source>
</evidence>
<accession>W2G3N2</accession>
<proteinExistence type="predicted"/>
<dbReference type="AlphaFoldDB" id="W2G3N2"/>